<organism evidence="10 11">
    <name type="scientific">candidate division WWE3 bacterium RIFOXYA2_FULL_46_9</name>
    <dbReference type="NCBI Taxonomy" id="1802636"/>
    <lineage>
        <taxon>Bacteria</taxon>
        <taxon>Katanobacteria</taxon>
    </lineage>
</organism>
<dbReference type="PANTHER" id="PTHR33908:SF11">
    <property type="entry name" value="MEMBRANE PROTEIN"/>
    <property type="match status" value="1"/>
</dbReference>
<comment type="subcellular location">
    <subcellularLocation>
        <location evidence="1">Cell membrane</location>
        <topology evidence="1">Multi-pass membrane protein</topology>
    </subcellularLocation>
</comment>
<evidence type="ECO:0000256" key="2">
    <source>
        <dbReference type="ARBA" id="ARBA00022475"/>
    </source>
</evidence>
<keyword evidence="4" id="KW-0808">Transferase</keyword>
<name>A0A1F4W1J6_UNCKA</name>
<feature type="transmembrane region" description="Helical" evidence="8">
    <location>
        <begin position="371"/>
        <end position="392"/>
    </location>
</feature>
<dbReference type="Proteomes" id="UP000176614">
    <property type="component" value="Unassembled WGS sequence"/>
</dbReference>
<dbReference type="InterPro" id="IPR038731">
    <property type="entry name" value="RgtA/B/C-like"/>
</dbReference>
<keyword evidence="6 8" id="KW-1133">Transmembrane helix</keyword>
<dbReference type="PANTHER" id="PTHR33908">
    <property type="entry name" value="MANNOSYLTRANSFERASE YKCB-RELATED"/>
    <property type="match status" value="1"/>
</dbReference>
<evidence type="ECO:0000256" key="8">
    <source>
        <dbReference type="SAM" id="Phobius"/>
    </source>
</evidence>
<keyword evidence="2" id="KW-1003">Cell membrane</keyword>
<evidence type="ECO:0000256" key="3">
    <source>
        <dbReference type="ARBA" id="ARBA00022676"/>
    </source>
</evidence>
<gene>
    <name evidence="10" type="ORF">A2264_02785</name>
</gene>
<evidence type="ECO:0000313" key="11">
    <source>
        <dbReference type="Proteomes" id="UP000176614"/>
    </source>
</evidence>
<protein>
    <recommendedName>
        <fullName evidence="9">Glycosyltransferase RgtA/B/C/D-like domain-containing protein</fullName>
    </recommendedName>
</protein>
<evidence type="ECO:0000259" key="9">
    <source>
        <dbReference type="Pfam" id="PF13231"/>
    </source>
</evidence>
<sequence length="535" mass="62115">MKISITKQINRFFNKPGFDIYLTCILLLSAILRFTYLGYSDYQGDEIKALYIPSEGQQFTDFLFAQRKGPVQFIITYLLHFVDADYSNRFLIRLPFALAGFFSVYIFYKLIKSRFGQKVAFYSSFFFSTLGFLIAFSRIVQYQSFTILFMLLTLYFFSLAGQNSKFKAKGIFLGGLAWALGLLSHYDAIFVLPFAVYLLVDWFKSYGEDSTKKKLLLLTVAGLVSVSLVAVFYIPFFIAITDATKGYWLGRISGNVSAKLSSSRYLFVVYQPIYTLHIYTLLGILGGVFMLYRAILNKKNVWIYLALLLWILLPLAFMEKLVYVPGTHIYVYLIPLLVVISYGILAFEEIIDFTFARLGKVIILFRRIPRLLVELSISFVFLFVFAQAYAIYVDHYVEYPWTDEKFLLWIFPRPTPSYHLSMFGFPYNRNWDGIKAFVESFPQITAYSTNERSSITRYHIKLIKDANLAGFYIYIREPQTFTNTITSEKANWWIQRHDPEYVFSRNGVDLANIYMMAPGGLETQFEPEIPEVNED</sequence>
<feature type="transmembrane region" description="Helical" evidence="8">
    <location>
        <begin position="20"/>
        <end position="39"/>
    </location>
</feature>
<dbReference type="GO" id="GO:0009103">
    <property type="term" value="P:lipopolysaccharide biosynthetic process"/>
    <property type="evidence" value="ECO:0007669"/>
    <property type="project" value="UniProtKB-ARBA"/>
</dbReference>
<feature type="transmembrane region" description="Helical" evidence="8">
    <location>
        <begin position="215"/>
        <end position="240"/>
    </location>
</feature>
<dbReference type="EMBL" id="MEVT01000007">
    <property type="protein sequence ID" value="OGC63284.1"/>
    <property type="molecule type" value="Genomic_DNA"/>
</dbReference>
<feature type="transmembrane region" description="Helical" evidence="8">
    <location>
        <begin position="329"/>
        <end position="351"/>
    </location>
</feature>
<dbReference type="InterPro" id="IPR050297">
    <property type="entry name" value="LipidA_mod_glycosyltrf_83"/>
</dbReference>
<dbReference type="GO" id="GO:0005886">
    <property type="term" value="C:plasma membrane"/>
    <property type="evidence" value="ECO:0007669"/>
    <property type="project" value="UniProtKB-SubCell"/>
</dbReference>
<dbReference type="Pfam" id="PF13231">
    <property type="entry name" value="PMT_2"/>
    <property type="match status" value="1"/>
</dbReference>
<evidence type="ECO:0000313" key="10">
    <source>
        <dbReference type="EMBL" id="OGC63284.1"/>
    </source>
</evidence>
<keyword evidence="5 8" id="KW-0812">Transmembrane</keyword>
<evidence type="ECO:0000256" key="6">
    <source>
        <dbReference type="ARBA" id="ARBA00022989"/>
    </source>
</evidence>
<keyword evidence="7 8" id="KW-0472">Membrane</keyword>
<feature type="transmembrane region" description="Helical" evidence="8">
    <location>
        <begin position="276"/>
        <end position="294"/>
    </location>
</feature>
<accession>A0A1F4W1J6</accession>
<feature type="domain" description="Glycosyltransferase RgtA/B/C/D-like" evidence="9">
    <location>
        <begin position="88"/>
        <end position="226"/>
    </location>
</feature>
<dbReference type="AlphaFoldDB" id="A0A1F4W1J6"/>
<comment type="caution">
    <text evidence="10">The sequence shown here is derived from an EMBL/GenBank/DDBJ whole genome shotgun (WGS) entry which is preliminary data.</text>
</comment>
<keyword evidence="3" id="KW-0328">Glycosyltransferase</keyword>
<feature type="transmembrane region" description="Helical" evidence="8">
    <location>
        <begin position="119"/>
        <end position="136"/>
    </location>
</feature>
<evidence type="ECO:0000256" key="5">
    <source>
        <dbReference type="ARBA" id="ARBA00022692"/>
    </source>
</evidence>
<feature type="transmembrane region" description="Helical" evidence="8">
    <location>
        <begin position="301"/>
        <end position="317"/>
    </location>
</feature>
<feature type="transmembrane region" description="Helical" evidence="8">
    <location>
        <begin position="172"/>
        <end position="195"/>
    </location>
</feature>
<evidence type="ECO:0000256" key="4">
    <source>
        <dbReference type="ARBA" id="ARBA00022679"/>
    </source>
</evidence>
<feature type="transmembrane region" description="Helical" evidence="8">
    <location>
        <begin position="90"/>
        <end position="107"/>
    </location>
</feature>
<evidence type="ECO:0000256" key="7">
    <source>
        <dbReference type="ARBA" id="ARBA00023136"/>
    </source>
</evidence>
<proteinExistence type="predicted"/>
<dbReference type="GO" id="GO:0016763">
    <property type="term" value="F:pentosyltransferase activity"/>
    <property type="evidence" value="ECO:0007669"/>
    <property type="project" value="TreeGrafter"/>
</dbReference>
<evidence type="ECO:0000256" key="1">
    <source>
        <dbReference type="ARBA" id="ARBA00004651"/>
    </source>
</evidence>
<reference evidence="10 11" key="1">
    <citation type="journal article" date="2016" name="Nat. Commun.">
        <title>Thousands of microbial genomes shed light on interconnected biogeochemical processes in an aquifer system.</title>
        <authorList>
            <person name="Anantharaman K."/>
            <person name="Brown C.T."/>
            <person name="Hug L.A."/>
            <person name="Sharon I."/>
            <person name="Castelle C.J."/>
            <person name="Probst A.J."/>
            <person name="Thomas B.C."/>
            <person name="Singh A."/>
            <person name="Wilkins M.J."/>
            <person name="Karaoz U."/>
            <person name="Brodie E.L."/>
            <person name="Williams K.H."/>
            <person name="Hubbard S.S."/>
            <person name="Banfield J.F."/>
        </authorList>
    </citation>
    <scope>NUCLEOTIDE SEQUENCE [LARGE SCALE GENOMIC DNA]</scope>
</reference>